<sequence>MKITLKRALESDKPYLLALREETMTEHLERLGIFLCHEAHLSRLEEYYHYANLVFINGKKVGCLRYRATVHHLEIMQLQIAPKHQNKGIGAAVLKFILNSYPTIPAHLSVLKQNPAQRLYHKLGFQTYSEDEFEYYMVLKRA</sequence>
<dbReference type="OrthoDB" id="5522469at2"/>
<dbReference type="EMBL" id="JWIC01000007">
    <property type="protein sequence ID" value="KID55981.1"/>
    <property type="molecule type" value="Genomic_DNA"/>
</dbReference>
<proteinExistence type="predicted"/>
<dbReference type="Pfam" id="PF13508">
    <property type="entry name" value="Acetyltransf_7"/>
    <property type="match status" value="1"/>
</dbReference>
<evidence type="ECO:0000313" key="3">
    <source>
        <dbReference type="Proteomes" id="UP000031327"/>
    </source>
</evidence>
<dbReference type="RefSeq" id="WP_039610553.1">
    <property type="nucleotide sequence ID" value="NZ_JWIC01000007.1"/>
</dbReference>
<gene>
    <name evidence="2" type="ORF">JF50_16795</name>
</gene>
<dbReference type="GO" id="GO:0016747">
    <property type="term" value="F:acyltransferase activity, transferring groups other than amino-acyl groups"/>
    <property type="evidence" value="ECO:0007669"/>
    <property type="project" value="InterPro"/>
</dbReference>
<comment type="caution">
    <text evidence="2">The sequence shown here is derived from an EMBL/GenBank/DDBJ whole genome shotgun (WGS) entry which is preliminary data.</text>
</comment>
<dbReference type="SUPFAM" id="SSF55729">
    <property type="entry name" value="Acyl-CoA N-acyltransferases (Nat)"/>
    <property type="match status" value="1"/>
</dbReference>
<evidence type="ECO:0000259" key="1">
    <source>
        <dbReference type="PROSITE" id="PS51186"/>
    </source>
</evidence>
<dbReference type="Proteomes" id="UP000031327">
    <property type="component" value="Unassembled WGS sequence"/>
</dbReference>
<organism evidence="2 3">
    <name type="scientific">Pseudoalteromonas luteoviolacea</name>
    <dbReference type="NCBI Taxonomy" id="43657"/>
    <lineage>
        <taxon>Bacteria</taxon>
        <taxon>Pseudomonadati</taxon>
        <taxon>Pseudomonadota</taxon>
        <taxon>Gammaproteobacteria</taxon>
        <taxon>Alteromonadales</taxon>
        <taxon>Pseudoalteromonadaceae</taxon>
        <taxon>Pseudoalteromonas</taxon>
    </lineage>
</organism>
<dbReference type="InterPro" id="IPR016181">
    <property type="entry name" value="Acyl_CoA_acyltransferase"/>
</dbReference>
<dbReference type="PROSITE" id="PS51186">
    <property type="entry name" value="GNAT"/>
    <property type="match status" value="1"/>
</dbReference>
<reference evidence="2 3" key="1">
    <citation type="submission" date="2014-12" db="EMBL/GenBank/DDBJ databases">
        <title>Draft Genome Sequence of Pseudoalteromonas luteoviolacea HI1.</title>
        <authorList>
            <person name="Asahina A.Y."/>
            <person name="Hadfield M.G."/>
        </authorList>
    </citation>
    <scope>NUCLEOTIDE SEQUENCE [LARGE SCALE GENOMIC DNA]</scope>
    <source>
        <strain evidence="2 3">HI1</strain>
    </source>
</reference>
<accession>A0A0C1Q5X2</accession>
<dbReference type="InterPro" id="IPR000182">
    <property type="entry name" value="GNAT_dom"/>
</dbReference>
<dbReference type="AlphaFoldDB" id="A0A0C1Q5X2"/>
<evidence type="ECO:0000313" key="2">
    <source>
        <dbReference type="EMBL" id="KID55981.1"/>
    </source>
</evidence>
<feature type="domain" description="N-acetyltransferase" evidence="1">
    <location>
        <begin position="3"/>
        <end position="142"/>
    </location>
</feature>
<dbReference type="Gene3D" id="3.40.630.30">
    <property type="match status" value="1"/>
</dbReference>
<protein>
    <recommendedName>
        <fullName evidence="1">N-acetyltransferase domain-containing protein</fullName>
    </recommendedName>
</protein>
<dbReference type="CDD" id="cd04301">
    <property type="entry name" value="NAT_SF"/>
    <property type="match status" value="1"/>
</dbReference>
<name>A0A0C1Q5X2_9GAMM</name>